<dbReference type="RefSeq" id="WP_035444231.1">
    <property type="nucleotide sequence ID" value="NZ_CBLX010000016.1"/>
</dbReference>
<dbReference type="Pfam" id="PF07715">
    <property type="entry name" value="Plug"/>
    <property type="match status" value="1"/>
</dbReference>
<evidence type="ECO:0000256" key="6">
    <source>
        <dbReference type="ARBA" id="ARBA00023077"/>
    </source>
</evidence>
<feature type="region of interest" description="Disordered" evidence="12">
    <location>
        <begin position="25"/>
        <end position="64"/>
    </location>
</feature>
<dbReference type="InterPro" id="IPR037066">
    <property type="entry name" value="Plug_dom_sf"/>
</dbReference>
<dbReference type="Pfam" id="PF00593">
    <property type="entry name" value="TonB_dep_Rec_b-barrel"/>
    <property type="match status" value="1"/>
</dbReference>
<dbReference type="InterPro" id="IPR036942">
    <property type="entry name" value="Beta-barrel_TonB_sf"/>
</dbReference>
<feature type="short sequence motif" description="TonB box" evidence="10">
    <location>
        <begin position="65"/>
        <end position="71"/>
    </location>
</feature>
<evidence type="ECO:0000313" key="17">
    <source>
        <dbReference type="Proteomes" id="UP000027583"/>
    </source>
</evidence>
<dbReference type="PANTHER" id="PTHR47234:SF3">
    <property type="entry name" value="SECRETIN_TONB SHORT N-TERMINAL DOMAIN-CONTAINING PROTEIN"/>
    <property type="match status" value="1"/>
</dbReference>
<dbReference type="InterPro" id="IPR039426">
    <property type="entry name" value="TonB-dep_rcpt-like"/>
</dbReference>
<keyword evidence="6 10" id="KW-0798">TonB box</keyword>
<dbReference type="PROSITE" id="PS52016">
    <property type="entry name" value="TONB_DEPENDENT_REC_3"/>
    <property type="match status" value="1"/>
</dbReference>
<comment type="subcellular location">
    <subcellularLocation>
        <location evidence="1 9">Cell outer membrane</location>
        <topology evidence="1 9">Multi-pass membrane protein</topology>
    </subcellularLocation>
</comment>
<dbReference type="SUPFAM" id="SSF56935">
    <property type="entry name" value="Porins"/>
    <property type="match status" value="1"/>
</dbReference>
<evidence type="ECO:0000256" key="13">
    <source>
        <dbReference type="SAM" id="SignalP"/>
    </source>
</evidence>
<dbReference type="EMBL" id="CBLX010000016">
    <property type="protein sequence ID" value="CDG40352.1"/>
    <property type="molecule type" value="Genomic_DNA"/>
</dbReference>
<evidence type="ECO:0000256" key="1">
    <source>
        <dbReference type="ARBA" id="ARBA00004571"/>
    </source>
</evidence>
<protein>
    <submittedName>
        <fullName evidence="16">TonB-dependent receptor</fullName>
    </submittedName>
</protein>
<evidence type="ECO:0000256" key="10">
    <source>
        <dbReference type="PROSITE-ProRule" id="PRU10143"/>
    </source>
</evidence>
<dbReference type="CDD" id="cd01347">
    <property type="entry name" value="ligand_gated_channel"/>
    <property type="match status" value="1"/>
</dbReference>
<accession>A0A060QLH4</accession>
<evidence type="ECO:0000256" key="7">
    <source>
        <dbReference type="ARBA" id="ARBA00023136"/>
    </source>
</evidence>
<proteinExistence type="inferred from homology"/>
<evidence type="ECO:0000256" key="12">
    <source>
        <dbReference type="SAM" id="MobiDB-lite"/>
    </source>
</evidence>
<evidence type="ECO:0000256" key="3">
    <source>
        <dbReference type="ARBA" id="ARBA00022452"/>
    </source>
</evidence>
<organism evidence="16 17">
    <name type="scientific">Asaia bogorensis</name>
    <dbReference type="NCBI Taxonomy" id="91915"/>
    <lineage>
        <taxon>Bacteria</taxon>
        <taxon>Pseudomonadati</taxon>
        <taxon>Pseudomonadota</taxon>
        <taxon>Alphaproteobacteria</taxon>
        <taxon>Acetobacterales</taxon>
        <taxon>Acetobacteraceae</taxon>
        <taxon>Asaia</taxon>
    </lineage>
</organism>
<feature type="compositionally biased region" description="Low complexity" evidence="12">
    <location>
        <begin position="25"/>
        <end position="42"/>
    </location>
</feature>
<dbReference type="eggNOG" id="COG4771">
    <property type="taxonomic scope" value="Bacteria"/>
</dbReference>
<keyword evidence="2 9" id="KW-0813">Transport</keyword>
<dbReference type="PROSITE" id="PS00430">
    <property type="entry name" value="TONB_DEPENDENT_REC_1"/>
    <property type="match status" value="1"/>
</dbReference>
<evidence type="ECO:0000256" key="4">
    <source>
        <dbReference type="ARBA" id="ARBA00022692"/>
    </source>
</evidence>
<keyword evidence="8 9" id="KW-0998">Cell outer membrane</keyword>
<dbReference type="Proteomes" id="UP000027583">
    <property type="component" value="Unassembled WGS sequence"/>
</dbReference>
<dbReference type="AlphaFoldDB" id="A0A060QLH4"/>
<keyword evidence="16" id="KW-0675">Receptor</keyword>
<name>A0A060QLH4_9PROT</name>
<evidence type="ECO:0000256" key="8">
    <source>
        <dbReference type="ARBA" id="ARBA00023237"/>
    </source>
</evidence>
<feature type="chain" id="PRO_5001589322" evidence="13">
    <location>
        <begin position="27"/>
        <end position="869"/>
    </location>
</feature>
<reference evidence="16 17" key="1">
    <citation type="journal article" date="2014" name="Genome Biol. Evol.">
        <title>Acetic acid bacteria genomes reveal functional traits for adaptation to life in insect guts.</title>
        <authorList>
            <person name="Chouaia B."/>
            <person name="Gaiarsa S."/>
            <person name="Crotti E."/>
            <person name="Comandatore F."/>
            <person name="Degli Esposti M."/>
            <person name="Ricci I."/>
            <person name="Alma A."/>
            <person name="Favia G."/>
            <person name="Bandi C."/>
            <person name="Daffonchio D."/>
        </authorList>
    </citation>
    <scope>NUCLEOTIDE SEQUENCE [LARGE SCALE GENOMIC DNA]</scope>
    <source>
        <strain evidence="16 17">SF2.1</strain>
    </source>
</reference>
<keyword evidence="7 9" id="KW-0472">Membrane</keyword>
<evidence type="ECO:0000256" key="2">
    <source>
        <dbReference type="ARBA" id="ARBA00022448"/>
    </source>
</evidence>
<feature type="domain" description="TonB-dependent receptor plug" evidence="15">
    <location>
        <begin position="78"/>
        <end position="198"/>
    </location>
</feature>
<feature type="domain" description="TonB-dependent receptor-like beta-barrel" evidence="14">
    <location>
        <begin position="356"/>
        <end position="827"/>
    </location>
</feature>
<evidence type="ECO:0000256" key="5">
    <source>
        <dbReference type="ARBA" id="ARBA00022729"/>
    </source>
</evidence>
<evidence type="ECO:0000259" key="15">
    <source>
        <dbReference type="Pfam" id="PF07715"/>
    </source>
</evidence>
<comment type="similarity">
    <text evidence="9 11">Belongs to the TonB-dependent receptor family.</text>
</comment>
<reference evidence="16 17" key="2">
    <citation type="journal article" date="2014" name="PLoS ONE">
        <title>Evolution of mitochondria reconstructed from the energy metabolism of living bacteria.</title>
        <authorList>
            <person name="Degli Esposti M."/>
            <person name="Chouaia B."/>
            <person name="Comandatore F."/>
            <person name="Crotti E."/>
            <person name="Sassera D."/>
            <person name="Lievens P.M."/>
            <person name="Daffonchio D."/>
            <person name="Bandi C."/>
        </authorList>
    </citation>
    <scope>NUCLEOTIDE SEQUENCE [LARGE SCALE GENOMIC DNA]</scope>
    <source>
        <strain evidence="16 17">SF2.1</strain>
    </source>
</reference>
<evidence type="ECO:0000313" key="16">
    <source>
        <dbReference type="EMBL" id="CDG40352.1"/>
    </source>
</evidence>
<dbReference type="InterPro" id="IPR010916">
    <property type="entry name" value="TonB_box_CS"/>
</dbReference>
<dbReference type="PANTHER" id="PTHR47234">
    <property type="match status" value="1"/>
</dbReference>
<gene>
    <name evidence="16" type="ORF">ASAP_2307</name>
</gene>
<dbReference type="InterPro" id="IPR000531">
    <property type="entry name" value="Beta-barrel_TonB"/>
</dbReference>
<keyword evidence="5 13" id="KW-0732">Signal</keyword>
<evidence type="ECO:0000259" key="14">
    <source>
        <dbReference type="Pfam" id="PF00593"/>
    </source>
</evidence>
<dbReference type="Gene3D" id="2.40.170.20">
    <property type="entry name" value="TonB-dependent receptor, beta-barrel domain"/>
    <property type="match status" value="1"/>
</dbReference>
<sequence>MKKRLALLTVSLGAITAVTSAQQAHAQATHPTQSRAKAAKAAQKTDTKPHTAPARRARPVSGEESVIVTGTHAVNRKARDSTSPITVISGAELARSGQLNLTDAITRVYPAINIQARGSDTAALTGSIRMRGLNPNQVLVLVDGKRRHVTGNVVQNPGPQFGSTPVDLNMIPANAIDHIEVLQDGAAAQYGSDAIAGVVNIITKKQDHGLHMAAQTGANAYAGSGWNYQLNADGGTKLGRDGYLHLSGQIYHTDHFYTNTIDHRLLPYAPAGANTSGYYGILPNAIKVPTNSNKILSTPEETRENLGIDLGKPITADIDFYGLITYGHRHAESIQNYRVPNIAPTLYPTGFSPIEVIEENDYQANLGIRGSHFFGFDWDLSTEYGADEDDINTKSTANTGMLGSSCQTTNKAKAYYSSQGCGYSPTSARAETYRNAMWTNNLDFRRSFRIANAVPMTLAFGGQHRLEMYDIVAGEPPSYEAGGTQGYAGAAPQNAGSWSRDIWAAYLDDDFHPLPKLDIDLAGRFEHYTDAGNTENGKISARYDFTKRIAVRATISNGFRAPTLAEQHYSALSVGPTSASGLLPVSSGAARTLGASALKPERSTNASGGIVLEPLDNFHVEADVYQINLRDRIVQGGTVVGAQAIAAIEQLGYTLPGGATLTNPTGFSAYYFSNGASTRTQGIDIKADYRLRMHRYGNLLLSMGLNINRTTLTHNGLSATGTPLLNAQTTAYLTSESPRSKIVLNAYYTLGNWDVNLRQSRYGQTVGMLTYQDWTPASAICPINGKALRGSNVCFAQFKNTPRWLTDLEIGYRFNQHWHVAVGANNIFNIRPRKVPAQLASYGVLVYDSASAQVPINGGYYFGRINADF</sequence>
<evidence type="ECO:0000256" key="11">
    <source>
        <dbReference type="RuleBase" id="RU003357"/>
    </source>
</evidence>
<dbReference type="GO" id="GO:0009279">
    <property type="term" value="C:cell outer membrane"/>
    <property type="evidence" value="ECO:0007669"/>
    <property type="project" value="UniProtKB-SubCell"/>
</dbReference>
<feature type="signal peptide" evidence="13">
    <location>
        <begin position="1"/>
        <end position="26"/>
    </location>
</feature>
<evidence type="ECO:0000256" key="9">
    <source>
        <dbReference type="PROSITE-ProRule" id="PRU01360"/>
    </source>
</evidence>
<keyword evidence="4 9" id="KW-0812">Transmembrane</keyword>
<dbReference type="InterPro" id="IPR012910">
    <property type="entry name" value="Plug_dom"/>
</dbReference>
<dbReference type="Gene3D" id="2.170.130.10">
    <property type="entry name" value="TonB-dependent receptor, plug domain"/>
    <property type="match status" value="1"/>
</dbReference>
<comment type="caution">
    <text evidence="16">The sequence shown here is derived from an EMBL/GenBank/DDBJ whole genome shotgun (WGS) entry which is preliminary data.</text>
</comment>
<keyword evidence="3 9" id="KW-1134">Transmembrane beta strand</keyword>